<dbReference type="InterPro" id="IPR011990">
    <property type="entry name" value="TPR-like_helical_dom_sf"/>
</dbReference>
<feature type="repeat" description="TPR" evidence="3">
    <location>
        <begin position="96"/>
        <end position="129"/>
    </location>
</feature>
<dbReference type="InterPro" id="IPR019734">
    <property type="entry name" value="TPR_rpt"/>
</dbReference>
<dbReference type="Proteomes" id="UP001083770">
    <property type="component" value="Unassembled WGS sequence"/>
</dbReference>
<keyword evidence="2 3" id="KW-0802">TPR repeat</keyword>
<keyword evidence="1" id="KW-0677">Repeat</keyword>
<dbReference type="Pfam" id="PF07719">
    <property type="entry name" value="TPR_2"/>
    <property type="match status" value="1"/>
</dbReference>
<protein>
    <submittedName>
        <fullName evidence="5">Tetratricopeptide repeat protein</fullName>
    </submittedName>
</protein>
<dbReference type="SMART" id="SM00028">
    <property type="entry name" value="TPR"/>
    <property type="match status" value="3"/>
</dbReference>
<dbReference type="Gene3D" id="1.25.40.10">
    <property type="entry name" value="Tetratricopeptide repeat domain"/>
    <property type="match status" value="2"/>
</dbReference>
<dbReference type="RefSeq" id="WP_269403417.1">
    <property type="nucleotide sequence ID" value="NZ_JAPWGW010000005.1"/>
</dbReference>
<accession>A0ABT4LYH2</accession>
<reference evidence="5" key="1">
    <citation type="submission" date="2022-12" db="EMBL/GenBank/DDBJ databases">
        <title>Bacterial isolates from different developmental stages of Nematostella vectensis.</title>
        <authorList>
            <person name="Fraune S."/>
        </authorList>
    </citation>
    <scope>NUCLEOTIDE SEQUENCE</scope>
    <source>
        <strain evidence="5">G21632-S1</strain>
    </source>
</reference>
<feature type="chain" id="PRO_5046192780" evidence="4">
    <location>
        <begin position="25"/>
        <end position="592"/>
    </location>
</feature>
<evidence type="ECO:0000313" key="6">
    <source>
        <dbReference type="Proteomes" id="UP001083770"/>
    </source>
</evidence>
<comment type="caution">
    <text evidence="5">The sequence shown here is derived from an EMBL/GenBank/DDBJ whole genome shotgun (WGS) entry which is preliminary data.</text>
</comment>
<dbReference type="EMBL" id="JAPWGW010000005">
    <property type="protein sequence ID" value="MCZ4299420.1"/>
    <property type="molecule type" value="Genomic_DNA"/>
</dbReference>
<dbReference type="PROSITE" id="PS51257">
    <property type="entry name" value="PROKAR_LIPOPROTEIN"/>
    <property type="match status" value="1"/>
</dbReference>
<dbReference type="SUPFAM" id="SSF48452">
    <property type="entry name" value="TPR-like"/>
    <property type="match status" value="2"/>
</dbReference>
<sequence length="592" mass="64140">MRSRRHAMLGAALGTLMLSSCVSGEGADSDAPTPAFIDPLILSQNRCGGQAKPIGAEDKTTAAPLKASFDFEAPFALPDQVINHFHYPVTTKSARAQTWFDTGLSHMANFNHDEAIAAFREAQRLDPDCAMCFWGEGLAFGSNINAPFVPARGAAGLIAAREAAAKASSISEKEAALISALEARYRQNETGEVDEDAETYADRMDIVSRRYGDDKLILALAAEANMNTQPWDYWQAGARMPKGRTARTLELLDTALAIDSDYAPPIHLYIHATEASVDPFRAEAYADRLHAQDLGIGHIVHMPSHIYLRLGRWKKAIQANIDAIAADEAYIAESANGGFYGAVYYPHNVHFVIANAQLGGDAATALSMADKLSGIVTIDPASSSPFGERVAAAELFTLVQFGSAADVLQYEAPSSAHLFAQMAWHHARGVVHARQGALDDARVDLAALRALPEVEGFDTYTVRGAPLPRLVEIATHVLEGRIAAAEGDYAAAIDALETAATAQEKLPYFEPAWWYFPTRQSLGAYLLMDGQTDRAEREFFKTLIESPNNAYALFGLAESYAAKGNERSEAYARHLFNEAWLGGEDAPTLEDL</sequence>
<evidence type="ECO:0000256" key="3">
    <source>
        <dbReference type="PROSITE-ProRule" id="PRU00339"/>
    </source>
</evidence>
<dbReference type="PANTHER" id="PTHR45588">
    <property type="entry name" value="TPR DOMAIN-CONTAINING PROTEIN"/>
    <property type="match status" value="1"/>
</dbReference>
<dbReference type="InterPro" id="IPR013105">
    <property type="entry name" value="TPR_2"/>
</dbReference>
<dbReference type="PANTHER" id="PTHR45588:SF1">
    <property type="entry name" value="WW DOMAIN-CONTAINING PROTEIN"/>
    <property type="match status" value="1"/>
</dbReference>
<feature type="signal peptide" evidence="4">
    <location>
        <begin position="1"/>
        <end position="24"/>
    </location>
</feature>
<evidence type="ECO:0000256" key="2">
    <source>
        <dbReference type="ARBA" id="ARBA00022803"/>
    </source>
</evidence>
<keyword evidence="4" id="KW-0732">Signal</keyword>
<keyword evidence="6" id="KW-1185">Reference proteome</keyword>
<proteinExistence type="predicted"/>
<evidence type="ECO:0000313" key="5">
    <source>
        <dbReference type="EMBL" id="MCZ4299420.1"/>
    </source>
</evidence>
<evidence type="ECO:0000256" key="4">
    <source>
        <dbReference type="SAM" id="SignalP"/>
    </source>
</evidence>
<name>A0ABT4LYH2_9PROT</name>
<dbReference type="PROSITE" id="PS50005">
    <property type="entry name" value="TPR"/>
    <property type="match status" value="1"/>
</dbReference>
<evidence type="ECO:0000256" key="1">
    <source>
        <dbReference type="ARBA" id="ARBA00022737"/>
    </source>
</evidence>
<organism evidence="5 6">
    <name type="scientific">Henriciella marina</name>
    <dbReference type="NCBI Taxonomy" id="453851"/>
    <lineage>
        <taxon>Bacteria</taxon>
        <taxon>Pseudomonadati</taxon>
        <taxon>Pseudomonadota</taxon>
        <taxon>Alphaproteobacteria</taxon>
        <taxon>Hyphomonadales</taxon>
        <taxon>Hyphomonadaceae</taxon>
        <taxon>Henriciella</taxon>
    </lineage>
</organism>
<gene>
    <name evidence="5" type="ORF">O4G74_15270</name>
</gene>